<dbReference type="InterPro" id="IPR036438">
    <property type="entry name" value="Insulin-like_sf"/>
</dbReference>
<keyword evidence="6" id="KW-0964">Secreted</keyword>
<dbReference type="InterPro" id="IPR016179">
    <property type="entry name" value="Insulin-like"/>
</dbReference>
<evidence type="ECO:0000256" key="4">
    <source>
        <dbReference type="ARBA" id="ARBA00022729"/>
    </source>
</evidence>
<dbReference type="SUPFAM" id="SSF56994">
    <property type="entry name" value="Insulin-like"/>
    <property type="match status" value="1"/>
</dbReference>
<dbReference type="PANTHER" id="PTHR13647:SF4">
    <property type="entry name" value="INSULIN-LIKE PEPTIDE 1-RELATED"/>
    <property type="match status" value="1"/>
</dbReference>
<organism evidence="9 10">
    <name type="scientific">Steinernema carpocapsae</name>
    <name type="common">Entomopathogenic nematode</name>
    <dbReference type="NCBI Taxonomy" id="34508"/>
    <lineage>
        <taxon>Eukaryota</taxon>
        <taxon>Metazoa</taxon>
        <taxon>Ecdysozoa</taxon>
        <taxon>Nematoda</taxon>
        <taxon>Chromadorea</taxon>
        <taxon>Rhabditida</taxon>
        <taxon>Tylenchina</taxon>
        <taxon>Panagrolaimomorpha</taxon>
        <taxon>Strongyloidoidea</taxon>
        <taxon>Steinernematidae</taxon>
        <taxon>Steinernema</taxon>
    </lineage>
</organism>
<dbReference type="OrthoDB" id="10019596at2759"/>
<dbReference type="GO" id="GO:0005576">
    <property type="term" value="C:extracellular region"/>
    <property type="evidence" value="ECO:0007669"/>
    <property type="project" value="UniProtKB-SubCell"/>
</dbReference>
<evidence type="ECO:0000259" key="8">
    <source>
        <dbReference type="SMART" id="SM00078"/>
    </source>
</evidence>
<evidence type="ECO:0000256" key="5">
    <source>
        <dbReference type="ARBA" id="ARBA00023157"/>
    </source>
</evidence>
<comment type="caution">
    <text evidence="9">The sequence shown here is derived from an EMBL/GenBank/DDBJ whole genome shotgun (WGS) entry which is preliminary data.</text>
</comment>
<keyword evidence="5" id="KW-1015">Disulfide bond</keyword>
<dbReference type="InterPro" id="IPR022353">
    <property type="entry name" value="Insulin_CS"/>
</dbReference>
<evidence type="ECO:0000313" key="9">
    <source>
        <dbReference type="EMBL" id="TMS38747.1"/>
    </source>
</evidence>
<evidence type="ECO:0000313" key="10">
    <source>
        <dbReference type="Proteomes" id="UP000298663"/>
    </source>
</evidence>
<dbReference type="EMBL" id="AZBU02000001">
    <property type="protein sequence ID" value="TMS38747.1"/>
    <property type="molecule type" value="Genomic_DNA"/>
</dbReference>
<gene>
    <name evidence="9" type="ORF">L596_005400</name>
</gene>
<feature type="domain" description="Insulin-like" evidence="8">
    <location>
        <begin position="30"/>
        <end position="106"/>
    </location>
</feature>
<evidence type="ECO:0000256" key="7">
    <source>
        <dbReference type="SAM" id="SignalP"/>
    </source>
</evidence>
<dbReference type="PANTHER" id="PTHR13647">
    <property type="entry name" value="INSULIN-LIKE PEPTIDE 2-RELATED"/>
    <property type="match status" value="1"/>
</dbReference>
<comment type="subunit">
    <text evidence="2">Heterodimer of a B chain and an A chain linked by two disulfide bonds.</text>
</comment>
<keyword evidence="3" id="KW-0165">Cleavage on pair of basic residues</keyword>
<evidence type="ECO:0000256" key="2">
    <source>
        <dbReference type="ARBA" id="ARBA00011207"/>
    </source>
</evidence>
<evidence type="ECO:0000256" key="6">
    <source>
        <dbReference type="RuleBase" id="RU000406"/>
    </source>
</evidence>
<dbReference type="AlphaFoldDB" id="A0A4U8V2I6"/>
<feature type="signal peptide" evidence="7">
    <location>
        <begin position="1"/>
        <end position="28"/>
    </location>
</feature>
<evidence type="ECO:0000256" key="1">
    <source>
        <dbReference type="ARBA" id="ARBA00009034"/>
    </source>
</evidence>
<keyword evidence="10" id="KW-1185">Reference proteome</keyword>
<evidence type="ECO:0000256" key="3">
    <source>
        <dbReference type="ARBA" id="ARBA00022685"/>
    </source>
</evidence>
<protein>
    <recommendedName>
        <fullName evidence="8">Insulin-like domain-containing protein</fullName>
    </recommendedName>
</protein>
<accession>A0A4U8V2I6</accession>
<dbReference type="PROSITE" id="PS00262">
    <property type="entry name" value="INSULIN"/>
    <property type="match status" value="1"/>
</dbReference>
<proteinExistence type="inferred from homology"/>
<dbReference type="Proteomes" id="UP000298663">
    <property type="component" value="Chromosome X"/>
</dbReference>
<dbReference type="PRINTS" id="PR00276">
    <property type="entry name" value="INSULINFAMLY"/>
</dbReference>
<keyword evidence="4 7" id="KW-0732">Signal</keyword>
<comment type="subcellular location">
    <subcellularLocation>
        <location evidence="6">Secreted</location>
    </subcellularLocation>
</comment>
<sequence>MVAAIRSDTLVLMLCALLLLNYPAETEANVRLCGVKLTRTLMGICRGQVCGGFMGPSMIDKRSEPSSPQNIANQNVAHFMSLAKRSGIATECCHRRCSFNYLKTYCC</sequence>
<dbReference type="Gene3D" id="1.10.100.10">
    <property type="entry name" value="Insulin-like"/>
    <property type="match status" value="1"/>
</dbReference>
<dbReference type="Pfam" id="PF00049">
    <property type="entry name" value="Insulin"/>
    <property type="match status" value="1"/>
</dbReference>
<reference evidence="9 10" key="2">
    <citation type="journal article" date="2019" name="G3 (Bethesda)">
        <title>Hybrid Assembly of the Genome of the Entomopathogenic Nematode Steinernema carpocapsae Identifies the X-Chromosome.</title>
        <authorList>
            <person name="Serra L."/>
            <person name="Macchietto M."/>
            <person name="Macias-Munoz A."/>
            <person name="McGill C.J."/>
            <person name="Rodriguez I.M."/>
            <person name="Rodriguez B."/>
            <person name="Murad R."/>
            <person name="Mortazavi A."/>
        </authorList>
    </citation>
    <scope>NUCLEOTIDE SEQUENCE [LARGE SCALE GENOMIC DNA]</scope>
    <source>
        <strain evidence="9 10">ALL</strain>
    </source>
</reference>
<comment type="similarity">
    <text evidence="1 6">Belongs to the insulin family.</text>
</comment>
<feature type="chain" id="PRO_5020660545" description="Insulin-like domain-containing protein" evidence="7">
    <location>
        <begin position="29"/>
        <end position="107"/>
    </location>
</feature>
<dbReference type="EMBL" id="CM016762">
    <property type="protein sequence ID" value="TMS38747.1"/>
    <property type="molecule type" value="Genomic_DNA"/>
</dbReference>
<dbReference type="GO" id="GO:0005179">
    <property type="term" value="F:hormone activity"/>
    <property type="evidence" value="ECO:0007669"/>
    <property type="project" value="InterPro"/>
</dbReference>
<dbReference type="InterPro" id="IPR022352">
    <property type="entry name" value="Ins/IGF/rlx"/>
</dbReference>
<dbReference type="SMART" id="SM00078">
    <property type="entry name" value="IlGF"/>
    <property type="match status" value="1"/>
</dbReference>
<reference evidence="9 10" key="1">
    <citation type="journal article" date="2015" name="Genome Biol.">
        <title>Comparative genomics of Steinernema reveals deeply conserved gene regulatory networks.</title>
        <authorList>
            <person name="Dillman A.R."/>
            <person name="Macchietto M."/>
            <person name="Porter C.F."/>
            <person name="Rogers A."/>
            <person name="Williams B."/>
            <person name="Antoshechkin I."/>
            <person name="Lee M.M."/>
            <person name="Goodwin Z."/>
            <person name="Lu X."/>
            <person name="Lewis E.E."/>
            <person name="Goodrich-Blair H."/>
            <person name="Stock S.P."/>
            <person name="Adams B.J."/>
            <person name="Sternberg P.W."/>
            <person name="Mortazavi A."/>
        </authorList>
    </citation>
    <scope>NUCLEOTIDE SEQUENCE [LARGE SCALE GENOMIC DNA]</scope>
    <source>
        <strain evidence="9 10">ALL</strain>
    </source>
</reference>
<name>A0A4U8V2I6_STECR</name>